<dbReference type="InterPro" id="IPR015422">
    <property type="entry name" value="PyrdxlP-dep_Trfase_small"/>
</dbReference>
<protein>
    <recommendedName>
        <fullName evidence="9">Acetylornithine transaminase</fullName>
    </recommendedName>
</protein>
<dbReference type="PANTHER" id="PTHR11986">
    <property type="entry name" value="AMINOTRANSFERASE CLASS III"/>
    <property type="match status" value="1"/>
</dbReference>
<proteinExistence type="inferred from homology"/>
<evidence type="ECO:0000256" key="2">
    <source>
        <dbReference type="ARBA" id="ARBA00008954"/>
    </source>
</evidence>
<dbReference type="PIRSF" id="PIRSF000521">
    <property type="entry name" value="Transaminase_4ab_Lys_Orn"/>
    <property type="match status" value="1"/>
</dbReference>
<dbReference type="SUPFAM" id="SSF53383">
    <property type="entry name" value="PLP-dependent transferases"/>
    <property type="match status" value="1"/>
</dbReference>
<keyword evidence="3" id="KW-0032">Aminotransferase</keyword>
<dbReference type="EMBL" id="JADBGQ010000002">
    <property type="protein sequence ID" value="KAG5410438.1"/>
    <property type="molecule type" value="Genomic_DNA"/>
</dbReference>
<dbReference type="Proteomes" id="UP000823674">
    <property type="component" value="Chromosome A02"/>
</dbReference>
<name>A0ABQ7NHU1_BRACM</name>
<evidence type="ECO:0000256" key="3">
    <source>
        <dbReference type="ARBA" id="ARBA00022576"/>
    </source>
</evidence>
<gene>
    <name evidence="7" type="primary">A02p031820.1_BraROA</name>
    <name evidence="7" type="ORF">IGI04_006757</name>
</gene>
<dbReference type="InterPro" id="IPR050103">
    <property type="entry name" value="Class-III_PLP-dep_AT"/>
</dbReference>
<evidence type="ECO:0000256" key="4">
    <source>
        <dbReference type="ARBA" id="ARBA00022679"/>
    </source>
</evidence>
<comment type="cofactor">
    <cofactor evidence="1">
        <name>pyridoxal 5'-phosphate</name>
        <dbReference type="ChEBI" id="CHEBI:597326"/>
    </cofactor>
</comment>
<dbReference type="Pfam" id="PF00202">
    <property type="entry name" value="Aminotran_3"/>
    <property type="match status" value="2"/>
</dbReference>
<comment type="caution">
    <text evidence="7">The sequence shown here is derived from an EMBL/GenBank/DDBJ whole genome shotgun (WGS) entry which is preliminary data.</text>
</comment>
<keyword evidence="4" id="KW-0808">Transferase</keyword>
<comment type="similarity">
    <text evidence="2 6">Belongs to the class-III pyridoxal-phosphate-dependent aminotransferase family.</text>
</comment>
<dbReference type="InterPro" id="IPR015424">
    <property type="entry name" value="PyrdxlP-dep_Trfase"/>
</dbReference>
<reference evidence="7 8" key="1">
    <citation type="submission" date="2021-03" db="EMBL/GenBank/DDBJ databases">
        <authorList>
            <person name="King G.J."/>
            <person name="Bancroft I."/>
            <person name="Baten A."/>
            <person name="Bloomfield J."/>
            <person name="Borpatragohain P."/>
            <person name="He Z."/>
            <person name="Irish N."/>
            <person name="Irwin J."/>
            <person name="Liu K."/>
            <person name="Mauleon R.P."/>
            <person name="Moore J."/>
            <person name="Morris R."/>
            <person name="Ostergaard L."/>
            <person name="Wang B."/>
            <person name="Wells R."/>
        </authorList>
    </citation>
    <scope>NUCLEOTIDE SEQUENCE [LARGE SCALE GENOMIC DNA]</scope>
    <source>
        <strain evidence="7">R-o-18</strain>
        <tissue evidence="7">Leaf</tissue>
    </source>
</reference>
<evidence type="ECO:0000313" key="7">
    <source>
        <dbReference type="EMBL" id="KAG5410438.1"/>
    </source>
</evidence>
<evidence type="ECO:0000313" key="8">
    <source>
        <dbReference type="Proteomes" id="UP000823674"/>
    </source>
</evidence>
<dbReference type="PANTHER" id="PTHR11986:SF79">
    <property type="entry name" value="ACETYLORNITHINE AMINOTRANSFERASE, MITOCHONDRIAL"/>
    <property type="match status" value="1"/>
</dbReference>
<evidence type="ECO:0000256" key="1">
    <source>
        <dbReference type="ARBA" id="ARBA00001933"/>
    </source>
</evidence>
<dbReference type="Gene3D" id="3.40.640.10">
    <property type="entry name" value="Type I PLP-dependent aspartate aminotransferase-like (Major domain)"/>
    <property type="match status" value="2"/>
</dbReference>
<accession>A0ABQ7NHU1</accession>
<evidence type="ECO:0000256" key="5">
    <source>
        <dbReference type="ARBA" id="ARBA00022898"/>
    </source>
</evidence>
<dbReference type="InterPro" id="IPR015421">
    <property type="entry name" value="PyrdxlP-dep_Trfase_major"/>
</dbReference>
<organism evidence="7 8">
    <name type="scientific">Brassica rapa subsp. trilocularis</name>
    <dbReference type="NCBI Taxonomy" id="1813537"/>
    <lineage>
        <taxon>Eukaryota</taxon>
        <taxon>Viridiplantae</taxon>
        <taxon>Streptophyta</taxon>
        <taxon>Embryophyta</taxon>
        <taxon>Tracheophyta</taxon>
        <taxon>Spermatophyta</taxon>
        <taxon>Magnoliopsida</taxon>
        <taxon>eudicotyledons</taxon>
        <taxon>Gunneridae</taxon>
        <taxon>Pentapetalae</taxon>
        <taxon>rosids</taxon>
        <taxon>malvids</taxon>
        <taxon>Brassicales</taxon>
        <taxon>Brassicaceae</taxon>
        <taxon>Brassiceae</taxon>
        <taxon>Brassica</taxon>
    </lineage>
</organism>
<evidence type="ECO:0008006" key="9">
    <source>
        <dbReference type="Google" id="ProtNLM"/>
    </source>
</evidence>
<dbReference type="CDD" id="cd00610">
    <property type="entry name" value="OAT_like"/>
    <property type="match status" value="1"/>
</dbReference>
<dbReference type="InterPro" id="IPR005814">
    <property type="entry name" value="Aminotrans_3"/>
</dbReference>
<dbReference type="Gene3D" id="3.90.1150.10">
    <property type="entry name" value="Aspartate Aminotransferase, domain 1"/>
    <property type="match status" value="1"/>
</dbReference>
<evidence type="ECO:0000256" key="6">
    <source>
        <dbReference type="RuleBase" id="RU003560"/>
    </source>
</evidence>
<keyword evidence="8" id="KW-1185">Reference proteome</keyword>
<sequence length="420" mass="44905">MASLGQITLPRAPWLQKSLLRRPIRTPIRFNGRIASVLTNAGSVKASVSQKVIEEEAKVLVGTYARAPVVLSSGKGCKLMDAEGKEYLDCASGIAVNALGHGDPDWLQAVTDQAALLAHVSNVYYTIPQIELAKRLVASSFADRVFFCNSGTEANEAAIKFSRKFQRFTHPEDKEVATSFIAFTNCFHGRTLGALALTSKEQYRTPFEPIMPGVTFLEYGNTQAATDLIRSGKIAAVFVEPIQGEGGVYSATKEFLQSLRSACDAAGSLLVFDEPLAGGLPIGAVLVTEKVAETIKYGDHGSTFAGNPLVCSAAIAVFDKVSKPSFLASVSSKGLYFKDLLVKKLGGNLHVKEVRGKGLIIGVELDVPAGPLVDACRDSGLLILTAGKGNVVRIVPPLIISEEEIERAVEIIFHNLTALD</sequence>
<keyword evidence="5 6" id="KW-0663">Pyridoxal phosphate</keyword>